<name>A0AAW1NT10_9CHLO</name>
<keyword evidence="2" id="KW-1185">Reference proteome</keyword>
<gene>
    <name evidence="1" type="ORF">WJX73_004947</name>
</gene>
<accession>A0AAW1NT10</accession>
<evidence type="ECO:0000313" key="2">
    <source>
        <dbReference type="Proteomes" id="UP001465755"/>
    </source>
</evidence>
<dbReference type="Proteomes" id="UP001465755">
    <property type="component" value="Unassembled WGS sequence"/>
</dbReference>
<dbReference type="AlphaFoldDB" id="A0AAW1NT10"/>
<evidence type="ECO:0000313" key="1">
    <source>
        <dbReference type="EMBL" id="KAK9794602.1"/>
    </source>
</evidence>
<sequence length="127" mass="13824">MVQCFCCSAHQSEPGCRGGHTYLAALLAALKGVPVNLSLVFKCVGRQHLFISQLSPMVSLRSLHVHVTSSNRGVEQLQYTSLSFLIQSNISQMLLPCTPSILLDVPLLHHLHALHFQGALSSVGQHD</sequence>
<organism evidence="1 2">
    <name type="scientific">Symbiochloris irregularis</name>
    <dbReference type="NCBI Taxonomy" id="706552"/>
    <lineage>
        <taxon>Eukaryota</taxon>
        <taxon>Viridiplantae</taxon>
        <taxon>Chlorophyta</taxon>
        <taxon>core chlorophytes</taxon>
        <taxon>Trebouxiophyceae</taxon>
        <taxon>Trebouxiales</taxon>
        <taxon>Trebouxiaceae</taxon>
        <taxon>Symbiochloris</taxon>
    </lineage>
</organism>
<proteinExistence type="predicted"/>
<comment type="caution">
    <text evidence="1">The sequence shown here is derived from an EMBL/GenBank/DDBJ whole genome shotgun (WGS) entry which is preliminary data.</text>
</comment>
<reference evidence="1 2" key="1">
    <citation type="journal article" date="2024" name="Nat. Commun.">
        <title>Phylogenomics reveals the evolutionary origins of lichenization in chlorophyte algae.</title>
        <authorList>
            <person name="Puginier C."/>
            <person name="Libourel C."/>
            <person name="Otte J."/>
            <person name="Skaloud P."/>
            <person name="Haon M."/>
            <person name="Grisel S."/>
            <person name="Petersen M."/>
            <person name="Berrin J.G."/>
            <person name="Delaux P.M."/>
            <person name="Dal Grande F."/>
            <person name="Keller J."/>
        </authorList>
    </citation>
    <scope>NUCLEOTIDE SEQUENCE [LARGE SCALE GENOMIC DNA]</scope>
    <source>
        <strain evidence="1 2">SAG 2036</strain>
    </source>
</reference>
<protein>
    <submittedName>
        <fullName evidence="1">Uncharacterized protein</fullName>
    </submittedName>
</protein>
<dbReference type="EMBL" id="JALJOQ010000137">
    <property type="protein sequence ID" value="KAK9794602.1"/>
    <property type="molecule type" value="Genomic_DNA"/>
</dbReference>